<feature type="transmembrane region" description="Helical" evidence="1">
    <location>
        <begin position="140"/>
        <end position="160"/>
    </location>
</feature>
<keyword evidence="5" id="KW-1185">Reference proteome</keyword>
<organism evidence="4 5">
    <name type="scientific">Paenibacillus cookii</name>
    <dbReference type="NCBI Taxonomy" id="157839"/>
    <lineage>
        <taxon>Bacteria</taxon>
        <taxon>Bacillati</taxon>
        <taxon>Bacillota</taxon>
        <taxon>Bacilli</taxon>
        <taxon>Bacillales</taxon>
        <taxon>Paenibacillaceae</taxon>
        <taxon>Paenibacillus</taxon>
    </lineage>
</organism>
<name>A0ABQ4LY85_9BACL</name>
<feature type="transmembrane region" description="Helical" evidence="1">
    <location>
        <begin position="58"/>
        <end position="76"/>
    </location>
</feature>
<dbReference type="EMBL" id="BORW01000015">
    <property type="protein sequence ID" value="GIO68159.1"/>
    <property type="molecule type" value="Genomic_DNA"/>
</dbReference>
<keyword evidence="1" id="KW-0812">Transmembrane</keyword>
<dbReference type="RefSeq" id="WP_212950557.1">
    <property type="nucleotide sequence ID" value="NZ_BORW01000015.1"/>
</dbReference>
<comment type="caution">
    <text evidence="4">The sequence shown here is derived from an EMBL/GenBank/DDBJ whole genome shotgun (WGS) entry which is preliminary data.</text>
</comment>
<keyword evidence="1" id="KW-0472">Membrane</keyword>
<reference evidence="4 5" key="1">
    <citation type="submission" date="2021-03" db="EMBL/GenBank/DDBJ databases">
        <title>Antimicrobial resistance genes in bacteria isolated from Japanese honey, and their potential for conferring macrolide and lincosamide resistance in the American foulbrood pathogen Paenibacillus larvae.</title>
        <authorList>
            <person name="Okamoto M."/>
            <person name="Kumagai M."/>
            <person name="Kanamori H."/>
            <person name="Takamatsu D."/>
        </authorList>
    </citation>
    <scope>NUCLEOTIDE SEQUENCE [LARGE SCALE GENOMIC DNA]</scope>
    <source>
        <strain evidence="4 5">J21TS3</strain>
    </source>
</reference>
<feature type="transmembrane region" description="Helical" evidence="1">
    <location>
        <begin position="82"/>
        <end position="101"/>
    </location>
</feature>
<dbReference type="InterPro" id="IPR043831">
    <property type="entry name" value="DUF5808"/>
</dbReference>
<evidence type="ECO:0000313" key="4">
    <source>
        <dbReference type="EMBL" id="GIO68159.1"/>
    </source>
</evidence>
<feature type="transmembrane region" description="Helical" evidence="1">
    <location>
        <begin position="246"/>
        <end position="265"/>
    </location>
</feature>
<evidence type="ECO:0008006" key="6">
    <source>
        <dbReference type="Google" id="ProtNLM"/>
    </source>
</evidence>
<dbReference type="Pfam" id="PF19124">
    <property type="entry name" value="DUF5808"/>
    <property type="match status" value="1"/>
</dbReference>
<evidence type="ECO:0000256" key="1">
    <source>
        <dbReference type="SAM" id="Phobius"/>
    </source>
</evidence>
<feature type="transmembrane region" description="Helical" evidence="1">
    <location>
        <begin position="6"/>
        <end position="21"/>
    </location>
</feature>
<sequence length="459" mass="52119">MLTIILMLISVICYSVILGMYKPQAAYKNGMLFAVKLPEAAAGHEELKQVQASFNKQFLYASLWMGGALVPMLFLHDLSAFQVIYFFVWSAVLSVVMAMPFRKAFARTLALKREHEWFVGDKRVVLTDLRVAQHKNARSAPLWLFIFPFAMSVGLLWWSFRQDDQSYGVTACGIFLTALFFLVSLYMRKTRAKVYSMNTEINLVLNQAKRRALSYLWLWMAVAENVHVFLIFMLVNNETGNMEGAWLAIIVLFAAIPVGAIYAVYRKIQALERDMLEHDGKTVYTDDDEYWVNGFTYHNPHDKSVFVPKRIGMGGTVNTATVPGKIIKWGSFGLITAVVVGVSFMLIRSELTSPSLAVTQDDKVEIHYPMYSFDFSLADIKELTLVDAIPGATKTNGEATNQYARGHFRLKEAGKARLYVFKNNPPYIRIKLEGVTIYYNEKDSQQTKKLFESLQQAGQ</sequence>
<feature type="domain" description="DUF5808" evidence="3">
    <location>
        <begin position="300"/>
        <end position="323"/>
    </location>
</feature>
<dbReference type="Pfam" id="PF10882">
    <property type="entry name" value="bPH_5"/>
    <property type="match status" value="1"/>
</dbReference>
<evidence type="ECO:0000313" key="5">
    <source>
        <dbReference type="Proteomes" id="UP000680638"/>
    </source>
</evidence>
<gene>
    <name evidence="4" type="ORF">J21TS3_29800</name>
</gene>
<feature type="transmembrane region" description="Helical" evidence="1">
    <location>
        <begin position="166"/>
        <end position="187"/>
    </location>
</feature>
<keyword evidence="1" id="KW-1133">Transmembrane helix</keyword>
<proteinExistence type="predicted"/>
<evidence type="ECO:0000259" key="2">
    <source>
        <dbReference type="Pfam" id="PF10882"/>
    </source>
</evidence>
<protein>
    <recommendedName>
        <fullName evidence="6">DUF5808 domain-containing protein</fullName>
    </recommendedName>
</protein>
<evidence type="ECO:0000259" key="3">
    <source>
        <dbReference type="Pfam" id="PF19124"/>
    </source>
</evidence>
<feature type="domain" description="Bacterial Pleckstrin homology" evidence="2">
    <location>
        <begin position="359"/>
        <end position="434"/>
    </location>
</feature>
<feature type="transmembrane region" description="Helical" evidence="1">
    <location>
        <begin position="329"/>
        <end position="347"/>
    </location>
</feature>
<accession>A0ABQ4LY85</accession>
<feature type="transmembrane region" description="Helical" evidence="1">
    <location>
        <begin position="215"/>
        <end position="234"/>
    </location>
</feature>
<dbReference type="InterPro" id="IPR027783">
    <property type="entry name" value="Bacterial_PH-related"/>
</dbReference>
<dbReference type="Proteomes" id="UP000680638">
    <property type="component" value="Unassembled WGS sequence"/>
</dbReference>